<dbReference type="PANTHER" id="PTHR23053:SF0">
    <property type="entry name" value="HYDROCEPHALUS-INDUCING PROTEIN HOMOLOG"/>
    <property type="match status" value="1"/>
</dbReference>
<dbReference type="PANTHER" id="PTHR23053">
    <property type="entry name" value="DLEC1 DELETED IN LUNG AND ESOPHAGEAL CANCER 1"/>
    <property type="match status" value="1"/>
</dbReference>
<keyword evidence="5" id="KW-0966">Cell projection</keyword>
<dbReference type="InterPro" id="IPR013783">
    <property type="entry name" value="Ig-like_fold"/>
</dbReference>
<sequence>MPSETYVLPLILRNDDKSPRLVKIQQPDSLYFKVVSPTNISHKLAGGLAHTFMVYFTPDDIRDYSEKLLCITEREKFHIPIRCIGARALLDIPDEIHFSPTAVKHTTEKILFVRNIGTRDARVQLIAAPVAPVDFEIPMGESVQIQLEFCPQRISSFSGELVLVYDTGERVFSKLLGEAFESNVRLEKSSLHIDPTYVGLLGTRTVVLHNYSDVPVSFKWTRYSSEQEETSMKERRIQALIDKEPGELNSADSKQTINSSELDSTSTEFADRMAISTKRFENEKWNISNDRMLFKDEVVSITPLEGQIWSKSSFEITVRFVPNQAREFTRIAYCDVVGRENRLALKITGLGLGPKVHFSYKELDMGRIFIGSRHSYELVLGNRGDIDALFCVSRSSPTKTPFSDCFNFSPDDGLICPDAYQSIIVKFYCPDQLGEFEETFLFKFDGCPEPEKVIFKGTVVGPTFDLDCSEINYGTVAYGFPITKTILLRNTAFIPMLITVRVPSNLEPEHDPQFTVTPNLQQINVDPVSELSIQLCFLPQHLGYLDAHFSVDVDKVGRNTLTIPIRAK</sequence>
<evidence type="ECO:0000256" key="2">
    <source>
        <dbReference type="ARBA" id="ARBA00004496"/>
    </source>
</evidence>
<dbReference type="Proteomes" id="UP001626550">
    <property type="component" value="Unassembled WGS sequence"/>
</dbReference>
<evidence type="ECO:0000313" key="7">
    <source>
        <dbReference type="EMBL" id="KAL3311599.1"/>
    </source>
</evidence>
<gene>
    <name evidence="7" type="ORF">Ciccas_009819</name>
</gene>
<reference evidence="7 8" key="1">
    <citation type="submission" date="2024-11" db="EMBL/GenBank/DDBJ databases">
        <title>Adaptive evolution of stress response genes in parasites aligns with host niche diversity.</title>
        <authorList>
            <person name="Hahn C."/>
            <person name="Resl P."/>
        </authorList>
    </citation>
    <scope>NUCLEOTIDE SEQUENCE [LARGE SCALE GENOMIC DNA]</scope>
    <source>
        <strain evidence="7">EGGRZ-B1_66</strain>
        <tissue evidence="7">Body</tissue>
    </source>
</reference>
<dbReference type="Pfam" id="PF22544">
    <property type="entry name" value="HYDIN_VesB_CFA65-like_Ig"/>
    <property type="match status" value="2"/>
</dbReference>
<protein>
    <recommendedName>
        <fullName evidence="6">HYDIN/VesB/CFA65-like Ig-like domain-containing protein</fullName>
    </recommendedName>
</protein>
<comment type="subcellular location">
    <subcellularLocation>
        <location evidence="1">Cell projection</location>
        <location evidence="1">Cilium</location>
    </subcellularLocation>
    <subcellularLocation>
        <location evidence="2">Cytoplasm</location>
    </subcellularLocation>
</comment>
<keyword evidence="8" id="KW-1185">Reference proteome</keyword>
<dbReference type="GO" id="GO:0005737">
    <property type="term" value="C:cytoplasm"/>
    <property type="evidence" value="ECO:0007669"/>
    <property type="project" value="UniProtKB-SubCell"/>
</dbReference>
<feature type="domain" description="HYDIN/VesB/CFA65-like Ig-like" evidence="6">
    <location>
        <begin position="354"/>
        <end position="457"/>
    </location>
</feature>
<evidence type="ECO:0000256" key="3">
    <source>
        <dbReference type="ARBA" id="ARBA00022490"/>
    </source>
</evidence>
<dbReference type="InterPro" id="IPR053879">
    <property type="entry name" value="HYDIN_VesB_CFA65-like_Ig"/>
</dbReference>
<organism evidence="7 8">
    <name type="scientific">Cichlidogyrus casuarinus</name>
    <dbReference type="NCBI Taxonomy" id="1844966"/>
    <lineage>
        <taxon>Eukaryota</taxon>
        <taxon>Metazoa</taxon>
        <taxon>Spiralia</taxon>
        <taxon>Lophotrochozoa</taxon>
        <taxon>Platyhelminthes</taxon>
        <taxon>Monogenea</taxon>
        <taxon>Monopisthocotylea</taxon>
        <taxon>Dactylogyridea</taxon>
        <taxon>Ancyrocephalidae</taxon>
        <taxon>Cichlidogyrus</taxon>
    </lineage>
</organism>
<accession>A0ABD2PW64</accession>
<evidence type="ECO:0000259" key="6">
    <source>
        <dbReference type="Pfam" id="PF22544"/>
    </source>
</evidence>
<name>A0ABD2PW64_9PLAT</name>
<proteinExistence type="predicted"/>
<evidence type="ECO:0000256" key="1">
    <source>
        <dbReference type="ARBA" id="ARBA00004138"/>
    </source>
</evidence>
<keyword evidence="4" id="KW-0969">Cilium</keyword>
<evidence type="ECO:0000256" key="5">
    <source>
        <dbReference type="ARBA" id="ARBA00023273"/>
    </source>
</evidence>
<dbReference type="GO" id="GO:0005929">
    <property type="term" value="C:cilium"/>
    <property type="evidence" value="ECO:0007669"/>
    <property type="project" value="UniProtKB-SubCell"/>
</dbReference>
<comment type="caution">
    <text evidence="7">The sequence shown here is derived from an EMBL/GenBank/DDBJ whole genome shotgun (WGS) entry which is preliminary data.</text>
</comment>
<evidence type="ECO:0000256" key="4">
    <source>
        <dbReference type="ARBA" id="ARBA00023069"/>
    </source>
</evidence>
<dbReference type="AlphaFoldDB" id="A0ABD2PW64"/>
<evidence type="ECO:0000313" key="8">
    <source>
        <dbReference type="Proteomes" id="UP001626550"/>
    </source>
</evidence>
<dbReference type="EMBL" id="JBJKFK010002122">
    <property type="protein sequence ID" value="KAL3311599.1"/>
    <property type="molecule type" value="Genomic_DNA"/>
</dbReference>
<keyword evidence="3" id="KW-0963">Cytoplasm</keyword>
<feature type="domain" description="HYDIN/VesB/CFA65-like Ig-like" evidence="6">
    <location>
        <begin position="89"/>
        <end position="177"/>
    </location>
</feature>
<dbReference type="InterPro" id="IPR033305">
    <property type="entry name" value="Hydin-like"/>
</dbReference>
<dbReference type="Gene3D" id="2.60.40.10">
    <property type="entry name" value="Immunoglobulins"/>
    <property type="match status" value="4"/>
</dbReference>